<dbReference type="OrthoDB" id="765176at2759"/>
<name>A0A6I9QG62_ELAGV</name>
<feature type="coiled-coil region" evidence="1">
    <location>
        <begin position="867"/>
        <end position="894"/>
    </location>
</feature>
<dbReference type="PANTHER" id="PTHR34452:SF7">
    <property type="entry name" value="MYOSIN HEAVY CHAIN-RELATED PROTEIN"/>
    <property type="match status" value="1"/>
</dbReference>
<evidence type="ECO:0000313" key="4">
    <source>
        <dbReference type="Proteomes" id="UP000504607"/>
    </source>
</evidence>
<keyword evidence="1" id="KW-0175">Coiled coil</keyword>
<feature type="region of interest" description="Disordered" evidence="2">
    <location>
        <begin position="192"/>
        <end position="242"/>
    </location>
</feature>
<feature type="domain" description="C2 NT-type" evidence="3">
    <location>
        <begin position="6"/>
        <end position="142"/>
    </location>
</feature>
<feature type="compositionally biased region" description="Polar residues" evidence="2">
    <location>
        <begin position="192"/>
        <end position="209"/>
    </location>
</feature>
<dbReference type="Pfam" id="PF10358">
    <property type="entry name" value="NT-C2"/>
    <property type="match status" value="1"/>
</dbReference>
<organism evidence="4 5">
    <name type="scientific">Elaeis guineensis var. tenera</name>
    <name type="common">Oil palm</name>
    <dbReference type="NCBI Taxonomy" id="51953"/>
    <lineage>
        <taxon>Eukaryota</taxon>
        <taxon>Viridiplantae</taxon>
        <taxon>Streptophyta</taxon>
        <taxon>Embryophyta</taxon>
        <taxon>Tracheophyta</taxon>
        <taxon>Spermatophyta</taxon>
        <taxon>Magnoliopsida</taxon>
        <taxon>Liliopsida</taxon>
        <taxon>Arecaceae</taxon>
        <taxon>Arecoideae</taxon>
        <taxon>Cocoseae</taxon>
        <taxon>Elaeidinae</taxon>
        <taxon>Elaeis</taxon>
    </lineage>
</organism>
<feature type="coiled-coil region" evidence="1">
    <location>
        <begin position="1006"/>
        <end position="1047"/>
    </location>
</feature>
<evidence type="ECO:0000259" key="3">
    <source>
        <dbReference type="PROSITE" id="PS51840"/>
    </source>
</evidence>
<sequence>MFKVARWRSEKNKIKAVFKFQFQATQVPRAGWEMIMVTLVPVDTGRPTAKSEKVAVIDGTCRWANPIYETVILVRDPKTGRINERVYRFLVSTTGSTKAEVLGEVAINIADYAEVFKPSSVSLPLKASNIGAILHVTVHRLQGDGKGRESSESGDTTVGQQQKTFLSQLSKCDEEELTNAIDGTKGIKSVEDTSLINSRGQQKFSSSRNLPLPDDSNDNLSKSHSFVARSTSDSDAGSVYTAKENGFSHNNIHQDSPGLLSLLGNSDTPQKLMTSSTDWSGTSAPDGSTDGSTNSSEEAGLRERLQDPDETLEKLRNDIVSLTRKAEISEMELQTLRKQIVKESRRGQDLSREISSLKDDRDALRIECEELKLSQKITIDDKNVIHKLQPDGEDPCSMLEEIKKELNHEKNMNANLHLQLQKTQEANSELLLAVRDLDELLEQKNREISSGKCSKVDLKEEINGHFQKLEFGNRFSHLHNPEHRQGIHKQTSEQDREEQYGLDVLVKEGDDKKVAISLEKKIIDLNSEVELFKKDREDLEMQMEQLALEYEILKQENHDISSKLEQTQLREQLRMQYECSAHLATINDLEAHVESLEKELQSQAEAFEADIETITLAKAEQEKRAIKAEEALRKTRWNTASTAERLQVEFRRLSEQMASTFHANEKLNMQRLNEARELHLQKNHIEELLKRTNEELVLVKGQYCIKTQQLLSLIGFKSKETDRLLLELKDKREELEKQKKQDEVRTNASSEEKLLLTAEIEKLQREKNLLTEQMEQREKWVAGMEQLKTSTEVNEKLLQNNNLEQDALAREITSLKEEVNNSVAKLNELRQVRDEKQTMIGMMKSEIETLKAHISDLKAPLTEDLEKVNLMKQISDLRSDLQKKEDMITSMERTLEDSNVAANANSDLSNKQTGNMPEDEKVIPTNIEGFNIAQIQKGKHYAKNLKSVSTNNVENNEHHDQYPRIGDKKCMHEINGAGKELVISNNGANSEIEGSFVSCTCEGHRIAETLSEMAALKKRNQVMEAELKEMQERYSDISLKFAEVEGERQQLVKTIRTLKSALKN</sequence>
<feature type="compositionally biased region" description="Polar residues" evidence="2">
    <location>
        <begin position="218"/>
        <end position="235"/>
    </location>
</feature>
<dbReference type="RefSeq" id="XP_010908654.1">
    <property type="nucleotide sequence ID" value="XM_010910352.3"/>
</dbReference>
<evidence type="ECO:0000256" key="2">
    <source>
        <dbReference type="SAM" id="MobiDB-lite"/>
    </source>
</evidence>
<dbReference type="PANTHER" id="PTHR34452">
    <property type="entry name" value="MYOSIN HEAVY CHAIN-RELATED PROTEIN"/>
    <property type="match status" value="1"/>
</dbReference>
<feature type="compositionally biased region" description="Basic and acidic residues" evidence="2">
    <location>
        <begin position="299"/>
        <end position="312"/>
    </location>
</feature>
<feature type="compositionally biased region" description="Polar residues" evidence="2">
    <location>
        <begin position="263"/>
        <end position="297"/>
    </location>
</feature>
<dbReference type="InParanoid" id="A0A6I9QG62"/>
<protein>
    <submittedName>
        <fullName evidence="5">Leucine-rich repeat-containing protein DDB_G0290503</fullName>
    </submittedName>
</protein>
<feature type="coiled-coil region" evidence="1">
    <location>
        <begin position="312"/>
        <end position="374"/>
    </location>
</feature>
<accession>A0A6I9QG62</accession>
<gene>
    <name evidence="5" type="primary">LOC105034982</name>
</gene>
<dbReference type="PROSITE" id="PS51840">
    <property type="entry name" value="C2_NT"/>
    <property type="match status" value="1"/>
</dbReference>
<keyword evidence="4" id="KW-1185">Reference proteome</keyword>
<evidence type="ECO:0000313" key="5">
    <source>
        <dbReference type="RefSeq" id="XP_010908654.1"/>
    </source>
</evidence>
<dbReference type="KEGG" id="egu:105034982"/>
<feature type="coiled-coil region" evidence="1">
    <location>
        <begin position="675"/>
        <end position="832"/>
    </location>
</feature>
<dbReference type="InterPro" id="IPR019448">
    <property type="entry name" value="NT-C2"/>
</dbReference>
<feature type="coiled-coil region" evidence="1">
    <location>
        <begin position="399"/>
        <end position="447"/>
    </location>
</feature>
<dbReference type="GeneID" id="105034982"/>
<reference evidence="5" key="1">
    <citation type="submission" date="2025-08" db="UniProtKB">
        <authorList>
            <consortium name="RefSeq"/>
        </authorList>
    </citation>
    <scope>IDENTIFICATION</scope>
</reference>
<feature type="region of interest" description="Disordered" evidence="2">
    <location>
        <begin position="258"/>
        <end position="312"/>
    </location>
</feature>
<feature type="coiled-coil region" evidence="1">
    <location>
        <begin position="522"/>
        <end position="629"/>
    </location>
</feature>
<dbReference type="Proteomes" id="UP000504607">
    <property type="component" value="Unplaced"/>
</dbReference>
<proteinExistence type="predicted"/>
<evidence type="ECO:0000256" key="1">
    <source>
        <dbReference type="SAM" id="Coils"/>
    </source>
</evidence>
<dbReference type="AlphaFoldDB" id="A0A6I9QG62"/>